<dbReference type="Pfam" id="PF13921">
    <property type="entry name" value="Myb_DNA-bind_6"/>
    <property type="match status" value="1"/>
</dbReference>
<dbReference type="GO" id="GO:0000981">
    <property type="term" value="F:DNA-binding transcription factor activity, RNA polymerase II-specific"/>
    <property type="evidence" value="ECO:0007669"/>
    <property type="project" value="TreeGrafter"/>
</dbReference>
<evidence type="ECO:0000259" key="3">
    <source>
        <dbReference type="PROSITE" id="PS51294"/>
    </source>
</evidence>
<dbReference type="Proteomes" id="UP000009168">
    <property type="component" value="Unassembled WGS sequence"/>
</dbReference>
<dbReference type="InParanoid" id="I7ME63"/>
<dbReference type="GO" id="GO:0000978">
    <property type="term" value="F:RNA polymerase II cis-regulatory region sequence-specific DNA binding"/>
    <property type="evidence" value="ECO:0007669"/>
    <property type="project" value="TreeGrafter"/>
</dbReference>
<dbReference type="InterPro" id="IPR009057">
    <property type="entry name" value="Homeodomain-like_sf"/>
</dbReference>
<dbReference type="PROSITE" id="PS50090">
    <property type="entry name" value="MYB_LIKE"/>
    <property type="match status" value="2"/>
</dbReference>
<dbReference type="Gene3D" id="1.10.10.60">
    <property type="entry name" value="Homeodomain-like"/>
    <property type="match status" value="2"/>
</dbReference>
<dbReference type="PANTHER" id="PTHR45614:SF232">
    <property type="entry name" value="TRANSCRIPTION FACTOR MYB3R-2"/>
    <property type="match status" value="1"/>
</dbReference>
<evidence type="ECO:0000259" key="2">
    <source>
        <dbReference type="PROSITE" id="PS50090"/>
    </source>
</evidence>
<dbReference type="KEGG" id="tet:TTHERM_00518580"/>
<sequence length="627" mass="72683">MDAFTNFMDLLGDLREQPLNMKELKNEFKLPKKNFPKISKMIHYFKTEFSTRTRNESRTKWHNYDKQLLFWVVCKYCQINQKYIVASLSKKGQKSMDDNDWVHISAILGVETKILKNKWLVMVKPQVKNAPWTQEEDSILKSLIDPSEKNHNWTQVATRLAELTQNSSFRNAKQIRERWNNYLNPTLKKSEWEESEDILLLESVLSQGKKWSQISQIMGCRTESQVKNRYNSISNRLKKTYGEQYPEETLIQMEISQLKGYNSGSQSTNFASHKMIVPSSNIRIKKEMVSPLMSAVHSNDMLAKKNNSLNSSDTLQVNLRRHKSSADSIITEQNHQSPAYSSSSPQLSETSYQQDATSIIQLDMNTVAKQEMVNSNQVLSQQSSSTVATPQHSHHFQIPQLPAFISHPQAYKNTLNQEMQPVFHQNVQEIPEFNAQNHLQFQEPVQPQYITLNYQQYQAVHGQETQQQQQQQNSTQQHQTQQPTLPPSISYFYDNYFQVNTPTPANQSNNGTGNLYVEDWGFTQMHQTYNAPTPNNHQAHPYYNNTNTTTNQYATSGAGNLDFNTAFHGLEQNEFFARRNSALMNDSQRHQNYQPTPHHQTNNFFTIPTTPQNQANAAQSFYYEEQY</sequence>
<dbReference type="PANTHER" id="PTHR45614">
    <property type="entry name" value="MYB PROTEIN-RELATED"/>
    <property type="match status" value="1"/>
</dbReference>
<keyword evidence="4" id="KW-0238">DNA-binding</keyword>
<dbReference type="STRING" id="312017.I7ME63"/>
<dbReference type="SMART" id="SM00717">
    <property type="entry name" value="SANT"/>
    <property type="match status" value="2"/>
</dbReference>
<dbReference type="OrthoDB" id="2143914at2759"/>
<feature type="region of interest" description="Disordered" evidence="1">
    <location>
        <begin position="462"/>
        <end position="487"/>
    </location>
</feature>
<evidence type="ECO:0000313" key="5">
    <source>
        <dbReference type="Proteomes" id="UP000009168"/>
    </source>
</evidence>
<feature type="domain" description="HTH myb-type" evidence="3">
    <location>
        <begin position="184"/>
        <end position="238"/>
    </location>
</feature>
<dbReference type="GeneID" id="7826969"/>
<dbReference type="PROSITE" id="PS51294">
    <property type="entry name" value="HTH_MYB"/>
    <property type="match status" value="2"/>
</dbReference>
<feature type="domain" description="HTH myb-type" evidence="3">
    <location>
        <begin position="124"/>
        <end position="183"/>
    </location>
</feature>
<dbReference type="AlphaFoldDB" id="I7ME63"/>
<dbReference type="CDD" id="cd00167">
    <property type="entry name" value="SANT"/>
    <property type="match status" value="2"/>
</dbReference>
<proteinExistence type="predicted"/>
<feature type="domain" description="Myb-like" evidence="2">
    <location>
        <begin position="124"/>
        <end position="183"/>
    </location>
</feature>
<organism evidence="4 5">
    <name type="scientific">Tetrahymena thermophila (strain SB210)</name>
    <dbReference type="NCBI Taxonomy" id="312017"/>
    <lineage>
        <taxon>Eukaryota</taxon>
        <taxon>Sar</taxon>
        <taxon>Alveolata</taxon>
        <taxon>Ciliophora</taxon>
        <taxon>Intramacronucleata</taxon>
        <taxon>Oligohymenophorea</taxon>
        <taxon>Hymenostomatida</taxon>
        <taxon>Tetrahymenina</taxon>
        <taxon>Tetrahymenidae</taxon>
        <taxon>Tetrahymena</taxon>
    </lineage>
</organism>
<protein>
    <submittedName>
        <fullName evidence="4">Myb-like DNA-binding domain protein</fullName>
    </submittedName>
</protein>
<evidence type="ECO:0000313" key="4">
    <source>
        <dbReference type="EMBL" id="EAR95026.2"/>
    </source>
</evidence>
<keyword evidence="5" id="KW-1185">Reference proteome</keyword>
<reference evidence="5" key="1">
    <citation type="journal article" date="2006" name="PLoS Biol.">
        <title>Macronuclear genome sequence of the ciliate Tetrahymena thermophila, a model eukaryote.</title>
        <authorList>
            <person name="Eisen J.A."/>
            <person name="Coyne R.S."/>
            <person name="Wu M."/>
            <person name="Wu D."/>
            <person name="Thiagarajan M."/>
            <person name="Wortman J.R."/>
            <person name="Badger J.H."/>
            <person name="Ren Q."/>
            <person name="Amedeo P."/>
            <person name="Jones K.M."/>
            <person name="Tallon L.J."/>
            <person name="Delcher A.L."/>
            <person name="Salzberg S.L."/>
            <person name="Silva J.C."/>
            <person name="Haas B.J."/>
            <person name="Majoros W.H."/>
            <person name="Farzad M."/>
            <person name="Carlton J.M."/>
            <person name="Smith R.K. Jr."/>
            <person name="Garg J."/>
            <person name="Pearlman R.E."/>
            <person name="Karrer K.M."/>
            <person name="Sun L."/>
            <person name="Manning G."/>
            <person name="Elde N.C."/>
            <person name="Turkewitz A.P."/>
            <person name="Asai D.J."/>
            <person name="Wilkes D.E."/>
            <person name="Wang Y."/>
            <person name="Cai H."/>
            <person name="Collins K."/>
            <person name="Stewart B.A."/>
            <person name="Lee S.R."/>
            <person name="Wilamowska K."/>
            <person name="Weinberg Z."/>
            <person name="Ruzzo W.L."/>
            <person name="Wloga D."/>
            <person name="Gaertig J."/>
            <person name="Frankel J."/>
            <person name="Tsao C.-C."/>
            <person name="Gorovsky M.A."/>
            <person name="Keeling P.J."/>
            <person name="Waller R.F."/>
            <person name="Patron N.J."/>
            <person name="Cherry J.M."/>
            <person name="Stover N.A."/>
            <person name="Krieger C.J."/>
            <person name="del Toro C."/>
            <person name="Ryder H.F."/>
            <person name="Williamson S.C."/>
            <person name="Barbeau R.A."/>
            <person name="Hamilton E.P."/>
            <person name="Orias E."/>
        </authorList>
    </citation>
    <scope>NUCLEOTIDE SEQUENCE [LARGE SCALE GENOMIC DNA]</scope>
    <source>
        <strain evidence="5">SB210</strain>
    </source>
</reference>
<dbReference type="HOGENOM" id="CLU_436499_0_0_1"/>
<dbReference type="InterPro" id="IPR017930">
    <property type="entry name" value="Myb_dom"/>
</dbReference>
<dbReference type="SUPFAM" id="SSF46689">
    <property type="entry name" value="Homeodomain-like"/>
    <property type="match status" value="2"/>
</dbReference>
<evidence type="ECO:0000256" key="1">
    <source>
        <dbReference type="SAM" id="MobiDB-lite"/>
    </source>
</evidence>
<feature type="compositionally biased region" description="Low complexity" evidence="1">
    <location>
        <begin position="463"/>
        <end position="483"/>
    </location>
</feature>
<dbReference type="eggNOG" id="KOG0048">
    <property type="taxonomic scope" value="Eukaryota"/>
</dbReference>
<name>I7ME63_TETTS</name>
<feature type="domain" description="Myb-like" evidence="2">
    <location>
        <begin position="184"/>
        <end position="234"/>
    </location>
</feature>
<accession>I7ME63</accession>
<dbReference type="GO" id="GO:0005634">
    <property type="term" value="C:nucleus"/>
    <property type="evidence" value="ECO:0007669"/>
    <property type="project" value="TreeGrafter"/>
</dbReference>
<dbReference type="InterPro" id="IPR001005">
    <property type="entry name" value="SANT/Myb"/>
</dbReference>
<feature type="region of interest" description="Disordered" evidence="1">
    <location>
        <begin position="331"/>
        <end position="354"/>
    </location>
</feature>
<dbReference type="RefSeq" id="XP_001015271.2">
    <property type="nucleotide sequence ID" value="XM_001015271.2"/>
</dbReference>
<dbReference type="EMBL" id="GG662708">
    <property type="protein sequence ID" value="EAR95026.2"/>
    <property type="molecule type" value="Genomic_DNA"/>
</dbReference>
<gene>
    <name evidence="4" type="ORF">TTHERM_00518580</name>
</gene>
<dbReference type="InterPro" id="IPR050560">
    <property type="entry name" value="MYB_TF"/>
</dbReference>
<feature type="compositionally biased region" description="Low complexity" evidence="1">
    <location>
        <begin position="336"/>
        <end position="348"/>
    </location>
</feature>